<reference evidence="1 2" key="1">
    <citation type="submission" date="2008-10" db="EMBL/GenBank/DDBJ databases">
        <title>Draft genome sequence of Desulvovibrio piger (ATCC 29098).</title>
        <authorList>
            <person name="Sudarsanam P."/>
            <person name="Ley R."/>
            <person name="Guruge J."/>
            <person name="Turnbaugh P.J."/>
            <person name="Mahowald M."/>
            <person name="Liep D."/>
            <person name="Gordon J."/>
        </authorList>
    </citation>
    <scope>NUCLEOTIDE SEQUENCE [LARGE SCALE GENOMIC DNA]</scope>
    <source>
        <strain evidence="1 2">ATCC 29098</strain>
    </source>
</reference>
<proteinExistence type="predicted"/>
<protein>
    <submittedName>
        <fullName evidence="1">Uncharacterized protein</fullName>
    </submittedName>
</protein>
<dbReference type="Proteomes" id="UP000003676">
    <property type="component" value="Unassembled WGS sequence"/>
</dbReference>
<organism evidence="1 2">
    <name type="scientific">Desulfovibrio piger ATCC 29098</name>
    <dbReference type="NCBI Taxonomy" id="411464"/>
    <lineage>
        <taxon>Bacteria</taxon>
        <taxon>Pseudomonadati</taxon>
        <taxon>Thermodesulfobacteriota</taxon>
        <taxon>Desulfovibrionia</taxon>
        <taxon>Desulfovibrionales</taxon>
        <taxon>Desulfovibrionaceae</taxon>
        <taxon>Desulfovibrio</taxon>
    </lineage>
</organism>
<comment type="caution">
    <text evidence="1">The sequence shown here is derived from an EMBL/GenBank/DDBJ whole genome shotgun (WGS) entry which is preliminary data.</text>
</comment>
<reference evidence="1 2" key="2">
    <citation type="submission" date="2008-10" db="EMBL/GenBank/DDBJ databases">
        <authorList>
            <person name="Fulton L."/>
            <person name="Clifton S."/>
            <person name="Fulton B."/>
            <person name="Xu J."/>
            <person name="Minx P."/>
            <person name="Pepin K.H."/>
            <person name="Johnson M."/>
            <person name="Bhonagiri V."/>
            <person name="Nash W.E."/>
            <person name="Mardis E.R."/>
            <person name="Wilson R.K."/>
        </authorList>
    </citation>
    <scope>NUCLEOTIDE SEQUENCE [LARGE SCALE GENOMIC DNA]</scope>
    <source>
        <strain evidence="1 2">ATCC 29098</strain>
    </source>
</reference>
<gene>
    <name evidence="1" type="ORF">DESPIG_02038</name>
</gene>
<dbReference type="AlphaFoldDB" id="B6WVC2"/>
<evidence type="ECO:0000313" key="1">
    <source>
        <dbReference type="EMBL" id="EEB33061.1"/>
    </source>
</evidence>
<evidence type="ECO:0000313" key="2">
    <source>
        <dbReference type="Proteomes" id="UP000003676"/>
    </source>
</evidence>
<dbReference type="EMBL" id="ABXU01000063">
    <property type="protein sequence ID" value="EEB33061.1"/>
    <property type="molecule type" value="Genomic_DNA"/>
</dbReference>
<accession>B6WVC2</accession>
<sequence length="63" mass="6538">MFLGEKGPFISAIAACTPSSSQAGTCGNVRALACARGTFLLPAHPSPAHQLEDGTLRGYRTFS</sequence>
<name>B6WVC2_9BACT</name>
<dbReference type="HOGENOM" id="CLU_2878556_0_0_7"/>